<sequence length="291" mass="32861">MTAFNPLTAILTQNKFEGPNYVDVKQNLDIVLIAEEYKFVLDEVCPEKSGEDSTDDEQKAYQKWVKADEMAQCYSLASMSNVLQYQHQSMESAYGILENLKEMFGVQNRTAKQTAMTALLNTKMVEGSSVRDQVLKMMSILNEPEVLGANIDKDTQVEMILQTLPDSFQQFCLNYNTNKMDLSLVKSLNELQSAETIIKKQAPHVALNFEIGTSSKPRGGQKKKRLKNPLLEVQLIPEEPTTKLVNYDQAVHDKNADKWVAAMKSEMGSMYSNQVWDLVELSDGVKPIECK</sequence>
<evidence type="ECO:0000313" key="1">
    <source>
        <dbReference type="Proteomes" id="UP000790787"/>
    </source>
</evidence>
<proteinExistence type="predicted"/>
<reference evidence="2" key="2">
    <citation type="submission" date="2025-08" db="UniProtKB">
        <authorList>
            <consortium name="RefSeq"/>
        </authorList>
    </citation>
    <scope>IDENTIFICATION</scope>
    <source>
        <tissue evidence="2">Leaf</tissue>
    </source>
</reference>
<dbReference type="Proteomes" id="UP000790787">
    <property type="component" value="Chromosome 23"/>
</dbReference>
<evidence type="ECO:0000313" key="2">
    <source>
        <dbReference type="RefSeq" id="XP_075101659.1"/>
    </source>
</evidence>
<accession>A0AC58TWW5</accession>
<keyword evidence="1" id="KW-1185">Reference proteome</keyword>
<reference evidence="1" key="1">
    <citation type="journal article" date="2014" name="Nat. Commun.">
        <title>The tobacco genome sequence and its comparison with those of tomato and potato.</title>
        <authorList>
            <person name="Sierro N."/>
            <person name="Battey J.N."/>
            <person name="Ouadi S."/>
            <person name="Bakaher N."/>
            <person name="Bovet L."/>
            <person name="Willig A."/>
            <person name="Goepfert S."/>
            <person name="Peitsch M.C."/>
            <person name="Ivanov N.V."/>
        </authorList>
    </citation>
    <scope>NUCLEOTIDE SEQUENCE [LARGE SCALE GENOMIC DNA]</scope>
</reference>
<protein>
    <submittedName>
        <fullName evidence="2">Uncharacterized protein LOC142177095</fullName>
    </submittedName>
</protein>
<gene>
    <name evidence="2" type="primary">LOC142177095</name>
</gene>
<dbReference type="RefSeq" id="XP_075101659.1">
    <property type="nucleotide sequence ID" value="XM_075245558.1"/>
</dbReference>
<name>A0AC58TWW5_TOBAC</name>
<organism evidence="1 2">
    <name type="scientific">Nicotiana tabacum</name>
    <name type="common">Common tobacco</name>
    <dbReference type="NCBI Taxonomy" id="4097"/>
    <lineage>
        <taxon>Eukaryota</taxon>
        <taxon>Viridiplantae</taxon>
        <taxon>Streptophyta</taxon>
        <taxon>Embryophyta</taxon>
        <taxon>Tracheophyta</taxon>
        <taxon>Spermatophyta</taxon>
        <taxon>Magnoliopsida</taxon>
        <taxon>eudicotyledons</taxon>
        <taxon>Gunneridae</taxon>
        <taxon>Pentapetalae</taxon>
        <taxon>asterids</taxon>
        <taxon>lamiids</taxon>
        <taxon>Solanales</taxon>
        <taxon>Solanaceae</taxon>
        <taxon>Nicotianoideae</taxon>
        <taxon>Nicotianeae</taxon>
        <taxon>Nicotiana</taxon>
    </lineage>
</organism>